<proteinExistence type="predicted"/>
<name>A0A451A585_9GAMM</name>
<dbReference type="AlphaFoldDB" id="A0A451A585"/>
<dbReference type="EMBL" id="CAADFX010000146">
    <property type="protein sequence ID" value="VFK61200.1"/>
    <property type="molecule type" value="Genomic_DNA"/>
</dbReference>
<evidence type="ECO:0000313" key="1">
    <source>
        <dbReference type="EMBL" id="VFK61200.1"/>
    </source>
</evidence>
<organism evidence="1">
    <name type="scientific">Candidatus Kentrum sp. TUN</name>
    <dbReference type="NCBI Taxonomy" id="2126343"/>
    <lineage>
        <taxon>Bacteria</taxon>
        <taxon>Pseudomonadati</taxon>
        <taxon>Pseudomonadota</taxon>
        <taxon>Gammaproteobacteria</taxon>
        <taxon>Candidatus Kentrum</taxon>
    </lineage>
</organism>
<sequence length="220" mass="25338">MSMQKQVVLVRPRHRDDDITTHTHAWSEEIKRLFEENDWTVTDCTTEKATREFVEKVLTAQPDSLFVFYGHGDEDALIGQDRSEVCDFRNVKLLGKRKIYAMACSSAKKGGLGDRAVNEYGALVYFGYIGRVKGYWSERDSQHGDMMDALEQCVNSGMQTWIVQPELTAAEVKRKMLTVYDYWILYYGSPNSPVTKEKPWAHTIARKLAHNRKALEYTGR</sequence>
<evidence type="ECO:0008006" key="2">
    <source>
        <dbReference type="Google" id="ProtNLM"/>
    </source>
</evidence>
<accession>A0A451A585</accession>
<gene>
    <name evidence="1" type="ORF">BECKTUN1418D_GA0071000_11465</name>
</gene>
<protein>
    <recommendedName>
        <fullName evidence="2">CHAT domain-containing protein</fullName>
    </recommendedName>
</protein>
<reference evidence="1" key="1">
    <citation type="submission" date="2019-02" db="EMBL/GenBank/DDBJ databases">
        <authorList>
            <person name="Gruber-Vodicka R. H."/>
            <person name="Seah K. B. B."/>
        </authorList>
    </citation>
    <scope>NUCLEOTIDE SEQUENCE</scope>
    <source>
        <strain evidence="1">BECK_BY1</strain>
    </source>
</reference>